<evidence type="ECO:0000313" key="4">
    <source>
        <dbReference type="Proteomes" id="UP000250321"/>
    </source>
</evidence>
<dbReference type="Proteomes" id="UP000250321">
    <property type="component" value="Unassembled WGS sequence"/>
</dbReference>
<protein>
    <submittedName>
        <fullName evidence="3">Uncharacterized protein</fullName>
    </submittedName>
</protein>
<reference evidence="3 4" key="1">
    <citation type="submission" date="2018-02" db="EMBL/GenBank/DDBJ databases">
        <title>Draft genome of wild Prunus yedoensis var. nudiflora.</title>
        <authorList>
            <person name="Baek S."/>
            <person name="Kim J.-H."/>
            <person name="Choi K."/>
            <person name="Kim G.-B."/>
            <person name="Cho A."/>
            <person name="Jang H."/>
            <person name="Shin C.-H."/>
            <person name="Yu H.-J."/>
            <person name="Mun J.-H."/>
        </authorList>
    </citation>
    <scope>NUCLEOTIDE SEQUENCE [LARGE SCALE GENOMIC DNA]</scope>
    <source>
        <strain evidence="4">cv. Jeju island</strain>
        <tissue evidence="3">Leaf</tissue>
    </source>
</reference>
<feature type="transmembrane region" description="Helical" evidence="2">
    <location>
        <begin position="50"/>
        <end position="72"/>
    </location>
</feature>
<keyword evidence="2" id="KW-1133">Transmembrane helix</keyword>
<feature type="region of interest" description="Disordered" evidence="1">
    <location>
        <begin position="1"/>
        <end position="26"/>
    </location>
</feature>
<evidence type="ECO:0000313" key="3">
    <source>
        <dbReference type="EMBL" id="PQM36726.1"/>
    </source>
</evidence>
<organism evidence="3 4">
    <name type="scientific">Prunus yedoensis var. nudiflora</name>
    <dbReference type="NCBI Taxonomy" id="2094558"/>
    <lineage>
        <taxon>Eukaryota</taxon>
        <taxon>Viridiplantae</taxon>
        <taxon>Streptophyta</taxon>
        <taxon>Embryophyta</taxon>
        <taxon>Tracheophyta</taxon>
        <taxon>Spermatophyta</taxon>
        <taxon>Magnoliopsida</taxon>
        <taxon>eudicotyledons</taxon>
        <taxon>Gunneridae</taxon>
        <taxon>Pentapetalae</taxon>
        <taxon>rosids</taxon>
        <taxon>fabids</taxon>
        <taxon>Rosales</taxon>
        <taxon>Rosaceae</taxon>
        <taxon>Amygdaloideae</taxon>
        <taxon>Amygdaleae</taxon>
        <taxon>Prunus</taxon>
    </lineage>
</organism>
<sequence>MTSKDKNLNPSQTFSKPWRDIPKCGADSKSNNTNAYCAAYQWPLNRHLLLLIRDCLLSLVWRLGAVVAGWLYRGTYRN</sequence>
<gene>
    <name evidence="3" type="ORF">Pyn_17265</name>
</gene>
<accession>A0A314UIV1</accession>
<dbReference type="EMBL" id="PJQY01003523">
    <property type="protein sequence ID" value="PQM36726.1"/>
    <property type="molecule type" value="Genomic_DNA"/>
</dbReference>
<keyword evidence="4" id="KW-1185">Reference proteome</keyword>
<evidence type="ECO:0000256" key="2">
    <source>
        <dbReference type="SAM" id="Phobius"/>
    </source>
</evidence>
<dbReference type="AlphaFoldDB" id="A0A314UIV1"/>
<evidence type="ECO:0000256" key="1">
    <source>
        <dbReference type="SAM" id="MobiDB-lite"/>
    </source>
</evidence>
<comment type="caution">
    <text evidence="3">The sequence shown here is derived from an EMBL/GenBank/DDBJ whole genome shotgun (WGS) entry which is preliminary data.</text>
</comment>
<proteinExistence type="predicted"/>
<name>A0A314UIV1_PRUYE</name>
<keyword evidence="2" id="KW-0472">Membrane</keyword>
<keyword evidence="2" id="KW-0812">Transmembrane</keyword>